<proteinExistence type="predicted"/>
<name>A0A8T1CMM0_9STRA</name>
<accession>A0A8T1CMM0</accession>
<protein>
    <submittedName>
        <fullName evidence="1">Uncharacterized protein</fullName>
    </submittedName>
</protein>
<gene>
    <name evidence="1" type="ORF">PC115_g8630</name>
</gene>
<dbReference type="Proteomes" id="UP000774804">
    <property type="component" value="Unassembled WGS sequence"/>
</dbReference>
<evidence type="ECO:0000313" key="2">
    <source>
        <dbReference type="Proteomes" id="UP000774804"/>
    </source>
</evidence>
<evidence type="ECO:0000313" key="1">
    <source>
        <dbReference type="EMBL" id="KAG2924455.1"/>
    </source>
</evidence>
<dbReference type="AlphaFoldDB" id="A0A8T1CMM0"/>
<reference evidence="1" key="1">
    <citation type="submission" date="2018-10" db="EMBL/GenBank/DDBJ databases">
        <title>Effector identification in a new, highly contiguous assembly of the strawberry crown rot pathogen Phytophthora cactorum.</title>
        <authorList>
            <person name="Armitage A.D."/>
            <person name="Nellist C.F."/>
            <person name="Bates H."/>
            <person name="Vickerstaff R.J."/>
            <person name="Harrison R.J."/>
        </authorList>
    </citation>
    <scope>NUCLEOTIDE SEQUENCE</scope>
    <source>
        <strain evidence="1">4032</strain>
    </source>
</reference>
<comment type="caution">
    <text evidence="1">The sequence shown here is derived from an EMBL/GenBank/DDBJ whole genome shotgun (WGS) entry which is preliminary data.</text>
</comment>
<dbReference type="EMBL" id="RCMI01000225">
    <property type="protein sequence ID" value="KAG2924455.1"/>
    <property type="molecule type" value="Genomic_DNA"/>
</dbReference>
<organism evidence="1 2">
    <name type="scientific">Phytophthora cactorum</name>
    <dbReference type="NCBI Taxonomy" id="29920"/>
    <lineage>
        <taxon>Eukaryota</taxon>
        <taxon>Sar</taxon>
        <taxon>Stramenopiles</taxon>
        <taxon>Oomycota</taxon>
        <taxon>Peronosporomycetes</taxon>
        <taxon>Peronosporales</taxon>
        <taxon>Peronosporaceae</taxon>
        <taxon>Phytophthora</taxon>
    </lineage>
</organism>
<dbReference type="VEuPathDB" id="FungiDB:PC110_g22355"/>
<sequence>MKEADKMINDSLVECMQLLRVRDPMNIDELVCCDEENDDVTMEEYTTNELLSEENDDEMLESVGLEDLDEVNVQQAPTDADSNTVLSMIICKEKVEAIGVVMILLAEHADVEVDARRPLLRLQRRL</sequence>